<keyword evidence="2" id="KW-1185">Reference proteome</keyword>
<organism evidence="2 3">
    <name type="scientific">Ditylenchus dipsaci</name>
    <dbReference type="NCBI Taxonomy" id="166011"/>
    <lineage>
        <taxon>Eukaryota</taxon>
        <taxon>Metazoa</taxon>
        <taxon>Ecdysozoa</taxon>
        <taxon>Nematoda</taxon>
        <taxon>Chromadorea</taxon>
        <taxon>Rhabditida</taxon>
        <taxon>Tylenchina</taxon>
        <taxon>Tylenchomorpha</taxon>
        <taxon>Sphaerularioidea</taxon>
        <taxon>Anguinidae</taxon>
        <taxon>Anguininae</taxon>
        <taxon>Ditylenchus</taxon>
    </lineage>
</organism>
<feature type="region of interest" description="Disordered" evidence="1">
    <location>
        <begin position="1"/>
        <end position="70"/>
    </location>
</feature>
<name>A0A915DHF2_9BILA</name>
<dbReference type="AlphaFoldDB" id="A0A915DHF2"/>
<sequence length="70" mass="7477">MRINPALDENVDEEPAPEHIVPAPSFVADLGSNDNDLPTADTNTPIVVQNPSRNGNNTISDISVMTPKPL</sequence>
<evidence type="ECO:0000313" key="2">
    <source>
        <dbReference type="Proteomes" id="UP000887574"/>
    </source>
</evidence>
<dbReference type="Proteomes" id="UP000887574">
    <property type="component" value="Unplaced"/>
</dbReference>
<reference evidence="3" key="1">
    <citation type="submission" date="2022-11" db="UniProtKB">
        <authorList>
            <consortium name="WormBaseParasite"/>
        </authorList>
    </citation>
    <scope>IDENTIFICATION</scope>
</reference>
<feature type="compositionally biased region" description="Polar residues" evidence="1">
    <location>
        <begin position="32"/>
        <end position="63"/>
    </location>
</feature>
<evidence type="ECO:0000313" key="3">
    <source>
        <dbReference type="WBParaSite" id="jg1949"/>
    </source>
</evidence>
<accession>A0A915DHF2</accession>
<protein>
    <submittedName>
        <fullName evidence="3">Uncharacterized protein</fullName>
    </submittedName>
</protein>
<dbReference type="WBParaSite" id="jg1949">
    <property type="protein sequence ID" value="jg1949"/>
    <property type="gene ID" value="jg1949"/>
</dbReference>
<proteinExistence type="predicted"/>
<evidence type="ECO:0000256" key="1">
    <source>
        <dbReference type="SAM" id="MobiDB-lite"/>
    </source>
</evidence>